<gene>
    <name evidence="2" type="ORF">SV7mr_20140</name>
</gene>
<dbReference type="OrthoDB" id="282141at2"/>
<organism evidence="2 3">
    <name type="scientific">Stieleria bergensis</name>
    <dbReference type="NCBI Taxonomy" id="2528025"/>
    <lineage>
        <taxon>Bacteria</taxon>
        <taxon>Pseudomonadati</taxon>
        <taxon>Planctomycetota</taxon>
        <taxon>Planctomycetia</taxon>
        <taxon>Pirellulales</taxon>
        <taxon>Pirellulaceae</taxon>
        <taxon>Stieleria</taxon>
    </lineage>
</organism>
<feature type="transmembrane region" description="Helical" evidence="1">
    <location>
        <begin position="15"/>
        <end position="34"/>
    </location>
</feature>
<reference evidence="2 3" key="1">
    <citation type="submission" date="2019-02" db="EMBL/GenBank/DDBJ databases">
        <title>Deep-cultivation of Planctomycetes and their phenomic and genomic characterization uncovers novel biology.</title>
        <authorList>
            <person name="Wiegand S."/>
            <person name="Jogler M."/>
            <person name="Boedeker C."/>
            <person name="Pinto D."/>
            <person name="Vollmers J."/>
            <person name="Rivas-Marin E."/>
            <person name="Kohn T."/>
            <person name="Peeters S.H."/>
            <person name="Heuer A."/>
            <person name="Rast P."/>
            <person name="Oberbeckmann S."/>
            <person name="Bunk B."/>
            <person name="Jeske O."/>
            <person name="Meyerdierks A."/>
            <person name="Storesund J.E."/>
            <person name="Kallscheuer N."/>
            <person name="Luecker S."/>
            <person name="Lage O.M."/>
            <person name="Pohl T."/>
            <person name="Merkel B.J."/>
            <person name="Hornburger P."/>
            <person name="Mueller R.-W."/>
            <person name="Bruemmer F."/>
            <person name="Labrenz M."/>
            <person name="Spormann A.M."/>
            <person name="Op den Camp H."/>
            <person name="Overmann J."/>
            <person name="Amann R."/>
            <person name="Jetten M.S.M."/>
            <person name="Mascher T."/>
            <person name="Medema M.H."/>
            <person name="Devos D.P."/>
            <person name="Kaster A.-K."/>
            <person name="Ovreas L."/>
            <person name="Rohde M."/>
            <person name="Galperin M.Y."/>
            <person name="Jogler C."/>
        </authorList>
    </citation>
    <scope>NUCLEOTIDE SEQUENCE [LARGE SCALE GENOMIC DNA]</scope>
    <source>
        <strain evidence="2 3">SV_7m_r</strain>
    </source>
</reference>
<dbReference type="AlphaFoldDB" id="A0A517STQ9"/>
<keyword evidence="3" id="KW-1185">Reference proteome</keyword>
<evidence type="ECO:0008006" key="4">
    <source>
        <dbReference type="Google" id="ProtNLM"/>
    </source>
</evidence>
<accession>A0A517STQ9</accession>
<evidence type="ECO:0000313" key="2">
    <source>
        <dbReference type="EMBL" id="QDT59506.1"/>
    </source>
</evidence>
<keyword evidence="1" id="KW-0472">Membrane</keyword>
<evidence type="ECO:0000256" key="1">
    <source>
        <dbReference type="SAM" id="Phobius"/>
    </source>
</evidence>
<feature type="transmembrane region" description="Helical" evidence="1">
    <location>
        <begin position="170"/>
        <end position="191"/>
    </location>
</feature>
<keyword evidence="1" id="KW-0812">Transmembrane</keyword>
<feature type="transmembrane region" description="Helical" evidence="1">
    <location>
        <begin position="128"/>
        <end position="149"/>
    </location>
</feature>
<feature type="transmembrane region" description="Helical" evidence="1">
    <location>
        <begin position="41"/>
        <end position="58"/>
    </location>
</feature>
<dbReference type="Proteomes" id="UP000315003">
    <property type="component" value="Chromosome"/>
</dbReference>
<sequence>MLVAEVDWVAWAQTTGWILVAIALLLMLVVSWLTNLVGLPGNWLAVLMILVYVILGPTDSRLSVGWIVFAVCGLLAVAGEVVEFLSAAAGAKNAGASLKSTVYSVVGSIAGAFLGAFVGIPIPVIGPVIAALLFGGLGAAGGAMLGEWTDGRQWKENVSIGKSTFLSKTYGTLGKFALGGVILPVFLVALLV</sequence>
<dbReference type="Pfam" id="PF04306">
    <property type="entry name" value="DUF456"/>
    <property type="match status" value="1"/>
</dbReference>
<keyword evidence="1" id="KW-1133">Transmembrane helix</keyword>
<dbReference type="InterPro" id="IPR007403">
    <property type="entry name" value="DUF456"/>
</dbReference>
<name>A0A517STQ9_9BACT</name>
<dbReference type="RefSeq" id="WP_145271430.1">
    <property type="nucleotide sequence ID" value="NZ_CP036272.1"/>
</dbReference>
<feature type="transmembrane region" description="Helical" evidence="1">
    <location>
        <begin position="101"/>
        <end position="122"/>
    </location>
</feature>
<dbReference type="EMBL" id="CP036272">
    <property type="protein sequence ID" value="QDT59506.1"/>
    <property type="molecule type" value="Genomic_DNA"/>
</dbReference>
<protein>
    <recommendedName>
        <fullName evidence="4">DUF456 domain-containing protein</fullName>
    </recommendedName>
</protein>
<proteinExistence type="predicted"/>
<feature type="transmembrane region" description="Helical" evidence="1">
    <location>
        <begin position="64"/>
        <end position="89"/>
    </location>
</feature>
<evidence type="ECO:0000313" key="3">
    <source>
        <dbReference type="Proteomes" id="UP000315003"/>
    </source>
</evidence>